<feature type="compositionally biased region" description="Basic and acidic residues" evidence="1">
    <location>
        <begin position="29"/>
        <end position="51"/>
    </location>
</feature>
<reference evidence="2 3" key="1">
    <citation type="submission" date="2016-10" db="EMBL/GenBank/DDBJ databases">
        <title>Genome sequence of the ascomycete fungus Penicillium subrubescens.</title>
        <authorList>
            <person name="De Vries R.P."/>
            <person name="Peng M."/>
            <person name="Dilokpimol A."/>
            <person name="Hilden K."/>
            <person name="Makela M.R."/>
            <person name="Grigoriev I."/>
            <person name="Riley R."/>
            <person name="Granchi Z."/>
        </authorList>
    </citation>
    <scope>NUCLEOTIDE SEQUENCE [LARGE SCALE GENOMIC DNA]</scope>
    <source>
        <strain evidence="2 3">CBS 132785</strain>
    </source>
</reference>
<organism evidence="2 3">
    <name type="scientific">Penicillium subrubescens</name>
    <dbReference type="NCBI Taxonomy" id="1316194"/>
    <lineage>
        <taxon>Eukaryota</taxon>
        <taxon>Fungi</taxon>
        <taxon>Dikarya</taxon>
        <taxon>Ascomycota</taxon>
        <taxon>Pezizomycotina</taxon>
        <taxon>Eurotiomycetes</taxon>
        <taxon>Eurotiomycetidae</taxon>
        <taxon>Eurotiales</taxon>
        <taxon>Aspergillaceae</taxon>
        <taxon>Penicillium</taxon>
    </lineage>
</organism>
<sequence>MAGLDKDPDGALGPSGLKSRDGNSSQPWTDREHLDHPGNHRPMTDQKETGARRRKCTLQVKDPEQHGETRGSPTKIGLLRCGFEAWDRLIGTGGHEEGLETLVFVAEQLSDEAT</sequence>
<evidence type="ECO:0000313" key="2">
    <source>
        <dbReference type="EMBL" id="OKP10434.1"/>
    </source>
</evidence>
<keyword evidence="3" id="KW-1185">Reference proteome</keyword>
<accession>A0A1Q5UD95</accession>
<dbReference type="Proteomes" id="UP000186955">
    <property type="component" value="Unassembled WGS sequence"/>
</dbReference>
<evidence type="ECO:0000256" key="1">
    <source>
        <dbReference type="SAM" id="MobiDB-lite"/>
    </source>
</evidence>
<dbReference type="AlphaFoldDB" id="A0A1Q5UD95"/>
<proteinExistence type="predicted"/>
<gene>
    <name evidence="2" type="ORF">PENSUB_4158</name>
</gene>
<feature type="region of interest" description="Disordered" evidence="1">
    <location>
        <begin position="1"/>
        <end position="75"/>
    </location>
</feature>
<protein>
    <submittedName>
        <fullName evidence="2">Uncharacterized protein</fullName>
    </submittedName>
</protein>
<evidence type="ECO:0000313" key="3">
    <source>
        <dbReference type="Proteomes" id="UP000186955"/>
    </source>
</evidence>
<name>A0A1Q5UD95_9EURO</name>
<comment type="caution">
    <text evidence="2">The sequence shown here is derived from an EMBL/GenBank/DDBJ whole genome shotgun (WGS) entry which is preliminary data.</text>
</comment>
<dbReference type="EMBL" id="MNBE01000347">
    <property type="protein sequence ID" value="OKP10434.1"/>
    <property type="molecule type" value="Genomic_DNA"/>
</dbReference>